<gene>
    <name evidence="3" type="ORF">D3105_32445</name>
</gene>
<comment type="caution">
    <text evidence="3">The sequence shown here is derived from an EMBL/GenBank/DDBJ whole genome shotgun (WGS) entry which is preliminary data.</text>
</comment>
<evidence type="ECO:0000313" key="3">
    <source>
        <dbReference type="EMBL" id="ROV64512.1"/>
    </source>
</evidence>
<name>A0A423UQA7_STRGL</name>
<dbReference type="Pfam" id="PF12728">
    <property type="entry name" value="HTH_17"/>
    <property type="match status" value="1"/>
</dbReference>
<proteinExistence type="predicted"/>
<dbReference type="EMBL" id="QWFA01000304">
    <property type="protein sequence ID" value="ROV64512.1"/>
    <property type="molecule type" value="Genomic_DNA"/>
</dbReference>
<dbReference type="SUPFAM" id="SSF46955">
    <property type="entry name" value="Putative DNA-binding domain"/>
    <property type="match status" value="1"/>
</dbReference>
<evidence type="ECO:0000256" key="1">
    <source>
        <dbReference type="SAM" id="MobiDB-lite"/>
    </source>
</evidence>
<protein>
    <submittedName>
        <fullName evidence="3">DNA-binding protein</fullName>
    </submittedName>
</protein>
<dbReference type="GO" id="GO:0003677">
    <property type="term" value="F:DNA binding"/>
    <property type="evidence" value="ECO:0007669"/>
    <property type="project" value="UniProtKB-KW"/>
</dbReference>
<organism evidence="3 4">
    <name type="scientific">Streptomyces globisporus</name>
    <dbReference type="NCBI Taxonomy" id="1908"/>
    <lineage>
        <taxon>Bacteria</taxon>
        <taxon>Bacillati</taxon>
        <taxon>Actinomycetota</taxon>
        <taxon>Actinomycetes</taxon>
        <taxon>Kitasatosporales</taxon>
        <taxon>Streptomycetaceae</taxon>
        <taxon>Streptomyces</taxon>
    </lineage>
</organism>
<feature type="compositionally biased region" description="Low complexity" evidence="1">
    <location>
        <begin position="91"/>
        <end position="106"/>
    </location>
</feature>
<dbReference type="InterPro" id="IPR009061">
    <property type="entry name" value="DNA-bd_dom_put_sf"/>
</dbReference>
<feature type="domain" description="Helix-turn-helix" evidence="2">
    <location>
        <begin position="5"/>
        <end position="51"/>
    </location>
</feature>
<dbReference type="Proteomes" id="UP000285596">
    <property type="component" value="Unassembled WGS sequence"/>
</dbReference>
<evidence type="ECO:0000259" key="2">
    <source>
        <dbReference type="Pfam" id="PF12728"/>
    </source>
</evidence>
<keyword evidence="3" id="KW-0238">DNA-binding</keyword>
<feature type="compositionally biased region" description="Basic residues" evidence="1">
    <location>
        <begin position="79"/>
        <end position="90"/>
    </location>
</feature>
<dbReference type="RefSeq" id="WP_118906419.1">
    <property type="nucleotide sequence ID" value="NZ_QWFA01000304.1"/>
</dbReference>
<dbReference type="InterPro" id="IPR041657">
    <property type="entry name" value="HTH_17"/>
</dbReference>
<evidence type="ECO:0000313" key="4">
    <source>
        <dbReference type="Proteomes" id="UP000285596"/>
    </source>
</evidence>
<accession>A0A423UQA7</accession>
<dbReference type="AlphaFoldDB" id="A0A423UQA7"/>
<feature type="compositionally biased region" description="Low complexity" evidence="1">
    <location>
        <begin position="58"/>
        <end position="75"/>
    </location>
</feature>
<sequence length="106" mass="10794">MTRPMLTQREAATACGVSRTTIRRRRDAGDLPGAVQDEARGWLIPVGDLLAAGFRLNAPAGPDSPDVPAADSAAGTGSHRARPGRRRGRAAGRAGAGTARARPGGG</sequence>
<feature type="region of interest" description="Disordered" evidence="1">
    <location>
        <begin position="55"/>
        <end position="106"/>
    </location>
</feature>
<reference evidence="3 4" key="1">
    <citation type="submission" date="2018-08" db="EMBL/GenBank/DDBJ databases">
        <title>Streptomyces globisporus 1912-4Crt, whole genome shotgun sequence.</title>
        <authorList>
            <person name="Matselyukh B."/>
        </authorList>
    </citation>
    <scope>NUCLEOTIDE SEQUENCE [LARGE SCALE GENOMIC DNA]</scope>
    <source>
        <strain evidence="3 4">1912-4Crt</strain>
    </source>
</reference>